<dbReference type="InterPro" id="IPR018337">
    <property type="entry name" value="Cell_wall/Cho-bd_repeat"/>
</dbReference>
<evidence type="ECO:0000259" key="5">
    <source>
        <dbReference type="PROSITE" id="PS50911"/>
    </source>
</evidence>
<protein>
    <recommendedName>
        <fullName evidence="2">N-acetylmuramoyl-L-alanine amidase</fullName>
        <ecNumber evidence="2">3.5.1.28</ecNumber>
    </recommendedName>
</protein>
<evidence type="ECO:0000256" key="1">
    <source>
        <dbReference type="ARBA" id="ARBA00001561"/>
    </source>
</evidence>
<dbReference type="Pfam" id="PF19127">
    <property type="entry name" value="Choline_bind_3"/>
    <property type="match status" value="2"/>
</dbReference>
<dbReference type="Gene3D" id="3.90.1720.10">
    <property type="entry name" value="endopeptidase domain like (from Nostoc punctiforme)"/>
    <property type="match status" value="1"/>
</dbReference>
<dbReference type="InterPro" id="IPR038765">
    <property type="entry name" value="Papain-like_cys_pep_sf"/>
</dbReference>
<keyword evidence="3" id="KW-0677">Repeat</keyword>
<dbReference type="Proteomes" id="UP000824633">
    <property type="component" value="Chromosome"/>
</dbReference>
<evidence type="ECO:0000313" key="7">
    <source>
        <dbReference type="EMBL" id="BCZ49220.1"/>
    </source>
</evidence>
<name>A0ABM7TBV3_9CLOT</name>
<evidence type="ECO:0000256" key="4">
    <source>
        <dbReference type="PROSITE-ProRule" id="PRU00591"/>
    </source>
</evidence>
<reference evidence="8" key="1">
    <citation type="submission" date="2021-07" db="EMBL/GenBank/DDBJ databases">
        <title>Complete genome sequencing of a Clostridium isolate.</title>
        <authorList>
            <person name="Ueki A."/>
            <person name="Tonouchi A."/>
        </authorList>
    </citation>
    <scope>NUCLEOTIDE SEQUENCE [LARGE SCALE GENOMIC DNA]</scope>
    <source>
        <strain evidence="8">C5S11</strain>
    </source>
</reference>
<dbReference type="Gene3D" id="2.10.270.20">
    <property type="match status" value="1"/>
</dbReference>
<dbReference type="InterPro" id="IPR007921">
    <property type="entry name" value="CHAP_dom"/>
</dbReference>
<dbReference type="Pfam" id="PF05257">
    <property type="entry name" value="CHAP"/>
    <property type="match status" value="1"/>
</dbReference>
<keyword evidence="8" id="KW-1185">Reference proteome</keyword>
<dbReference type="EMBL" id="AP024849">
    <property type="protein sequence ID" value="BCZ49220.1"/>
    <property type="molecule type" value="Genomic_DNA"/>
</dbReference>
<dbReference type="SUPFAM" id="SSF54001">
    <property type="entry name" value="Cysteine proteinases"/>
    <property type="match status" value="1"/>
</dbReference>
<evidence type="ECO:0000256" key="3">
    <source>
        <dbReference type="ARBA" id="ARBA00022737"/>
    </source>
</evidence>
<dbReference type="SUPFAM" id="SSF69360">
    <property type="entry name" value="Cell wall binding repeat"/>
    <property type="match status" value="1"/>
</dbReference>
<dbReference type="SMART" id="SM00287">
    <property type="entry name" value="SH3b"/>
    <property type="match status" value="1"/>
</dbReference>
<dbReference type="PROSITE" id="PS51781">
    <property type="entry name" value="SH3B"/>
    <property type="match status" value="1"/>
</dbReference>
<gene>
    <name evidence="7" type="ORF">psyc5s11_52870</name>
</gene>
<dbReference type="Gene3D" id="2.10.270.10">
    <property type="entry name" value="Cholin Binding"/>
    <property type="match status" value="1"/>
</dbReference>
<feature type="repeat" description="Cell wall-binding" evidence="4">
    <location>
        <begin position="88"/>
        <end position="107"/>
    </location>
</feature>
<feature type="repeat" description="Cell wall-binding" evidence="4">
    <location>
        <begin position="68"/>
        <end position="87"/>
    </location>
</feature>
<evidence type="ECO:0000313" key="8">
    <source>
        <dbReference type="Proteomes" id="UP000824633"/>
    </source>
</evidence>
<dbReference type="EC" id="3.5.1.28" evidence="2"/>
<proteinExistence type="predicted"/>
<dbReference type="InterPro" id="IPR003646">
    <property type="entry name" value="SH3-like_bac-type"/>
</dbReference>
<dbReference type="Pfam" id="PF08239">
    <property type="entry name" value="SH3_3"/>
    <property type="match status" value="1"/>
</dbReference>
<sequence length="440" mass="49637">MKKEFLKNIIIVGMTTLIITNMYCMPVSAKWIDNSKNNWNWIENGVKATGWKEIDKEWYYFNENGIMITGWFNDNGKWYNLSSSGVMDIGWKQINGKWYHFNKDGIMSIGWIDDNGTWYFTNSGGEMETGTLGIDGQVYTFSDSGAMIKGKETIQGIQPGATDVSNVKTETKEKVDKNAGSDKGDSKVRTAYVTTNSDSLNVRLEAIVSSDIIGTVAKNAEIKIIDVEKNGFYPIMVNEKKGWVSSTWISFEKPKNSNISTNSNSTSNTEIAPIITNNIDLEDDSLGKDAIRDTEPSLSDKHYYSDENLFYKIKLSPPFSSGGNLIKGNCTWYAWGRAWEITGSKPNDAGFIGNAYEWWEANKKSGKYKYGSEPRVGSIAVWKSNLPNSGGCGHVAVVEKIKDNKIYISESMWHGVVFKYREIYETNYLYGYIYLNKPNF</sequence>
<dbReference type="PROSITE" id="PS50911">
    <property type="entry name" value="CHAP"/>
    <property type="match status" value="1"/>
</dbReference>
<organism evidence="7 8">
    <name type="scientific">Clostridium gelidum</name>
    <dbReference type="NCBI Taxonomy" id="704125"/>
    <lineage>
        <taxon>Bacteria</taxon>
        <taxon>Bacillati</taxon>
        <taxon>Bacillota</taxon>
        <taxon>Clostridia</taxon>
        <taxon>Eubacteriales</taxon>
        <taxon>Clostridiaceae</taxon>
        <taxon>Clostridium</taxon>
    </lineage>
</organism>
<accession>A0ABM7TBV3</accession>
<dbReference type="Gene3D" id="2.30.30.40">
    <property type="entry name" value="SH3 Domains"/>
    <property type="match status" value="1"/>
</dbReference>
<evidence type="ECO:0000259" key="6">
    <source>
        <dbReference type="PROSITE" id="PS51781"/>
    </source>
</evidence>
<feature type="domain" description="Peptidase C51" evidence="5">
    <location>
        <begin position="305"/>
        <end position="434"/>
    </location>
</feature>
<dbReference type="RefSeq" id="WP_224035420.1">
    <property type="nucleotide sequence ID" value="NZ_AP024849.1"/>
</dbReference>
<comment type="catalytic activity">
    <reaction evidence="1">
        <text>Hydrolyzes the link between N-acetylmuramoyl residues and L-amino acid residues in certain cell-wall glycopeptides.</text>
        <dbReference type="EC" id="3.5.1.28"/>
    </reaction>
</comment>
<feature type="domain" description="SH3b" evidence="6">
    <location>
        <begin position="188"/>
        <end position="253"/>
    </location>
</feature>
<dbReference type="PROSITE" id="PS51170">
    <property type="entry name" value="CW"/>
    <property type="match status" value="3"/>
</dbReference>
<feature type="repeat" description="Cell wall-binding" evidence="4">
    <location>
        <begin position="48"/>
        <end position="67"/>
    </location>
</feature>
<evidence type="ECO:0000256" key="2">
    <source>
        <dbReference type="ARBA" id="ARBA00011901"/>
    </source>
</evidence>